<sequence length="1633" mass="188817">MRKPLKGMMYYEYLTLNNPIFILIIIAPAISAILIKYFFNAVLPSEFILKPIEQQKLFTIKGFEYNIFNYSPFTPYMQEFTQLYTQNLKLLLQQNIDLKYVPSYNVNIKYDGFSNYQDLELFGVVDLINQNPSLYDYYLLKYGITTEQFTYLKNIYKPSLFSIIEQNSTIQIIYNQTAFDQFTENQSFTVLTFFKYYNNILKNIFYLKFVETSQSINIQLQALPNNQNSYQEFANVDRATIQLSFILLLTCIQYFSSRDRGNGHFILRQASLNEYIYWTVRLFSTLIFSFLSSIILLIVCSLNTIGYINALTWYELFYCSCIISLQVSSGALLISAVFGGKSVILPLIISIILGISVNFILEIIFYNIMASESVYDPSIINQGIQVLLTYVMHGFSMFFITDKAQFQDNSLQLCGTQTTLEQLCIYTIPSFQTQFFISLLKFTVYLTLTYCIAYTKKELCWPGRIIPRFKRRRNVNNQVNIDLLTIFNKKTKIIQNANLYLQNQFKTSLIGLSGCGKSTLLQVLSGQQKPNQIQGTIYGYNLSSFNDIYLLKRIIGYCPQNNCNIFTQFSVKQNIMVISMIKGLQVEAELGLDLQSKQKIYTLSGGQLRRVSILNSIQGINKILFLDEITSGLDPLNCSLVDTFLQEQQISFILSTHDMIQVQNVAQNFLIIQNHQILLLSVQDIINQSLNKLAIKVFVDQISQDQIIQALHQQMNLEPAFKVKNYFQINVTQVRSVQLQEIIQLLEQFKQNNQIDQYQFLKQDITEVLQNFMNNEQLQETGNIMQDQLLKQNKFLLFQKFFFINESKSLLPFYLLFPVILLVFVMFIFGISCFLNNYLDTEVLRLNNLVFASLQQECQLCCGNFNPDTLIQCKTQNNCFSSTQGGFYSPGSCYQLQLLLGFEADDPKVRNLQESVYPFYSGQLQTNQILIKQMSRHNIYINKQSIYYQNYSFECQKFLSTCYFGCKQTINIFSCEKQCLEMSKVQVSCTELIQRSILQYDLYENEQPILRSFINQQKTVDITNSEIDNFGGLYYQQLQVSQLFPIFNRSYIVIENNNVKVLSHLPFIIGTTGYFEQILMSGISKQYAYGFSKNITPQNKEFFTETVKLIGQTQTNLKKYQQIFTPQQSSELFYSLGIGMESEFIDGIGFELSSLMNTQKSRFSNSINQILVRAYEHTPYKYQTSSFVMFLNQLLIVLLLVPFSFQGIKLGYDLSSIYENKQYLIFSYNNISKQYIDITYFCFRILSSILSIIMYTLLAFAAQIITVSQILILFIVSFVTIFTSCFIALLVLRLKLAPSVTTFIVASINIILIFLQMFMFKNSFLQIAIPSLSSTSFFNKQSTSLDTIQQLFYFTISLFLCIFILNHNPQEPILQCSSSQYQIQDAEISIQDVSVSISQNKILNSITLNIEERQIISLIGLSGSGKTTLLSALLGSQPFTGSIYLQNQPIQKNQFCFVPQFDIFFSNLTIKDHIDFFQALNQQKLSNLLDFLNLDDIKNRHVRLLSGGQKRRFSFAVALLKQSNLVLLDEVTTGLSPDLRKQIWQIISRLDRTIISTTHDIQEVEAISDRIVLLKSGKIHQKNCNFAKNVQRIQKDDQDLVIRGEDLHRFEFVSKNNVQSKDLLRKQFLDWIG</sequence>
<dbReference type="EMBL" id="AUWU02000004">
    <property type="protein sequence ID" value="KAH0573497.1"/>
    <property type="molecule type" value="Genomic_DNA"/>
</dbReference>
<dbReference type="EMBL" id="KI546083">
    <property type="protein sequence ID" value="EST46168.1"/>
    <property type="molecule type" value="Genomic_DNA"/>
</dbReference>
<dbReference type="SMART" id="SM00382">
    <property type="entry name" value="AAA"/>
    <property type="match status" value="2"/>
</dbReference>
<keyword evidence="3" id="KW-0472">Membrane</keyword>
<evidence type="ECO:0000313" key="5">
    <source>
        <dbReference type="EMBL" id="EST46168.1"/>
    </source>
</evidence>
<dbReference type="InterPro" id="IPR017871">
    <property type="entry name" value="ABC_transporter-like_CS"/>
</dbReference>
<dbReference type="Gene3D" id="3.40.50.300">
    <property type="entry name" value="P-loop containing nucleotide triphosphate hydrolases"/>
    <property type="match status" value="2"/>
</dbReference>
<feature type="transmembrane region" description="Helical" evidence="3">
    <location>
        <begin position="813"/>
        <end position="835"/>
    </location>
</feature>
<reference evidence="5 6" key="1">
    <citation type="journal article" date="2014" name="PLoS Genet.">
        <title>The Genome of Spironucleus salmonicida Highlights a Fish Pathogen Adapted to Fluctuating Environments.</title>
        <authorList>
            <person name="Xu F."/>
            <person name="Jerlstrom-Hultqvist J."/>
            <person name="Einarsson E."/>
            <person name="Astvaldsson A."/>
            <person name="Svard S.G."/>
            <person name="Andersson J.O."/>
        </authorList>
    </citation>
    <scope>NUCLEOTIDE SEQUENCE</scope>
    <source>
        <strain evidence="6">ATCC 50377</strain>
    </source>
</reference>
<evidence type="ECO:0000256" key="1">
    <source>
        <dbReference type="ARBA" id="ARBA00022741"/>
    </source>
</evidence>
<evidence type="ECO:0000256" key="3">
    <source>
        <dbReference type="SAM" id="Phobius"/>
    </source>
</evidence>
<feature type="transmembrane region" description="Helical" evidence="3">
    <location>
        <begin position="316"/>
        <end position="338"/>
    </location>
</feature>
<keyword evidence="2" id="KW-0067">ATP-binding</keyword>
<feature type="transmembrane region" description="Helical" evidence="3">
    <location>
        <begin position="1238"/>
        <end position="1258"/>
    </location>
</feature>
<dbReference type="PROSITE" id="PS50893">
    <property type="entry name" value="ABC_TRANSPORTER_2"/>
    <property type="match status" value="2"/>
</dbReference>
<feature type="transmembrane region" description="Helical" evidence="3">
    <location>
        <begin position="1187"/>
        <end position="1205"/>
    </location>
</feature>
<evidence type="ECO:0000256" key="2">
    <source>
        <dbReference type="ARBA" id="ARBA00022840"/>
    </source>
</evidence>
<feature type="transmembrane region" description="Helical" evidence="3">
    <location>
        <begin position="379"/>
        <end position="400"/>
    </location>
</feature>
<feature type="transmembrane region" description="Helical" evidence="3">
    <location>
        <begin position="344"/>
        <end position="367"/>
    </location>
</feature>
<reference evidence="6" key="2">
    <citation type="submission" date="2020-12" db="EMBL/GenBank/DDBJ databases">
        <title>New Spironucleus salmonicida genome in near-complete chromosomes.</title>
        <authorList>
            <person name="Xu F."/>
            <person name="Kurt Z."/>
            <person name="Jimenez-Gonzalez A."/>
            <person name="Astvaldsson A."/>
            <person name="Andersson J.O."/>
            <person name="Svard S.G."/>
        </authorList>
    </citation>
    <scope>NUCLEOTIDE SEQUENCE</scope>
    <source>
        <strain evidence="6">ATCC 50377</strain>
    </source>
</reference>
<feature type="transmembrane region" description="Helical" evidence="3">
    <location>
        <begin position="20"/>
        <end position="39"/>
    </location>
</feature>
<protein>
    <submittedName>
        <fullName evidence="5">ABC transporter family protein</fullName>
    </submittedName>
</protein>
<dbReference type="PANTHER" id="PTHR43038">
    <property type="entry name" value="ATP-BINDING CASSETTE, SUB-FAMILY H, MEMBER 1"/>
    <property type="match status" value="1"/>
</dbReference>
<proteinExistence type="predicted"/>
<organism evidence="5">
    <name type="scientific">Spironucleus salmonicida</name>
    <dbReference type="NCBI Taxonomy" id="348837"/>
    <lineage>
        <taxon>Eukaryota</taxon>
        <taxon>Metamonada</taxon>
        <taxon>Diplomonadida</taxon>
        <taxon>Hexamitidae</taxon>
        <taxon>Hexamitinae</taxon>
        <taxon>Spironucleus</taxon>
    </lineage>
</organism>
<dbReference type="SUPFAM" id="SSF52540">
    <property type="entry name" value="P-loop containing nucleoside triphosphate hydrolases"/>
    <property type="match status" value="2"/>
</dbReference>
<dbReference type="Pfam" id="PF00005">
    <property type="entry name" value="ABC_tran"/>
    <property type="match status" value="2"/>
</dbReference>
<dbReference type="OrthoDB" id="6500128at2759"/>
<gene>
    <name evidence="5" type="ORF">SS50377_13760</name>
    <name evidence="6" type="ORF">SS50377_23431</name>
</gene>
<feature type="domain" description="ABC transporter" evidence="4">
    <location>
        <begin position="479"/>
        <end position="699"/>
    </location>
</feature>
<dbReference type="PROSITE" id="PS00211">
    <property type="entry name" value="ABC_TRANSPORTER_1"/>
    <property type="match status" value="2"/>
</dbReference>
<dbReference type="InterPro" id="IPR027417">
    <property type="entry name" value="P-loop_NTPase"/>
</dbReference>
<evidence type="ECO:0000259" key="4">
    <source>
        <dbReference type="PROSITE" id="PS50893"/>
    </source>
</evidence>
<keyword evidence="7" id="KW-1185">Reference proteome</keyword>
<dbReference type="InterPro" id="IPR003593">
    <property type="entry name" value="AAA+_ATPase"/>
</dbReference>
<dbReference type="VEuPathDB" id="GiardiaDB:SS50377_23431"/>
<dbReference type="InterPro" id="IPR003439">
    <property type="entry name" value="ABC_transporter-like_ATP-bd"/>
</dbReference>
<accession>V6LPL8</accession>
<feature type="transmembrane region" description="Helical" evidence="3">
    <location>
        <begin position="1300"/>
        <end position="1320"/>
    </location>
</feature>
<evidence type="ECO:0000313" key="7">
    <source>
        <dbReference type="Proteomes" id="UP000018208"/>
    </source>
</evidence>
<feature type="transmembrane region" description="Helical" evidence="3">
    <location>
        <begin position="1270"/>
        <end position="1294"/>
    </location>
</feature>
<name>V6LPL8_9EUKA</name>
<dbReference type="GO" id="GO:0005524">
    <property type="term" value="F:ATP binding"/>
    <property type="evidence" value="ECO:0007669"/>
    <property type="project" value="UniProtKB-KW"/>
</dbReference>
<keyword evidence="3" id="KW-1133">Transmembrane helix</keyword>
<dbReference type="Proteomes" id="UP000018208">
    <property type="component" value="Unassembled WGS sequence"/>
</dbReference>
<keyword evidence="1" id="KW-0547">Nucleotide-binding</keyword>
<feature type="domain" description="ABC transporter" evidence="4">
    <location>
        <begin position="1388"/>
        <end position="1601"/>
    </location>
</feature>
<feature type="transmembrane region" description="Helical" evidence="3">
    <location>
        <begin position="276"/>
        <end position="304"/>
    </location>
</feature>
<dbReference type="GO" id="GO:0016887">
    <property type="term" value="F:ATP hydrolysis activity"/>
    <property type="evidence" value="ECO:0007669"/>
    <property type="project" value="InterPro"/>
</dbReference>
<dbReference type="PANTHER" id="PTHR43038:SF3">
    <property type="entry name" value="ABC TRANSPORTER G FAMILY MEMBER 20 ISOFORM X1"/>
    <property type="match status" value="1"/>
</dbReference>
<evidence type="ECO:0000313" key="6">
    <source>
        <dbReference type="EMBL" id="KAH0573497.1"/>
    </source>
</evidence>
<keyword evidence="3" id="KW-0812">Transmembrane</keyword>